<feature type="repeat" description="TPR" evidence="3">
    <location>
        <begin position="536"/>
        <end position="569"/>
    </location>
</feature>
<dbReference type="SMART" id="SM00028">
    <property type="entry name" value="TPR"/>
    <property type="match status" value="4"/>
</dbReference>
<evidence type="ECO:0000256" key="3">
    <source>
        <dbReference type="PROSITE-ProRule" id="PRU00339"/>
    </source>
</evidence>
<protein>
    <submittedName>
        <fullName evidence="4">Uncharacterized protein</fullName>
    </submittedName>
</protein>
<evidence type="ECO:0000313" key="5">
    <source>
        <dbReference type="Proteomes" id="UP000663872"/>
    </source>
</evidence>
<dbReference type="Pfam" id="PF13424">
    <property type="entry name" value="TPR_12"/>
    <property type="match status" value="2"/>
</dbReference>
<dbReference type="InterPro" id="IPR011990">
    <property type="entry name" value="TPR-like_helical_dom_sf"/>
</dbReference>
<comment type="caution">
    <text evidence="4">The sequence shown here is derived from an EMBL/GenBank/DDBJ whole genome shotgun (WGS) entry which is preliminary data.</text>
</comment>
<evidence type="ECO:0000256" key="1">
    <source>
        <dbReference type="ARBA" id="ARBA00022737"/>
    </source>
</evidence>
<dbReference type="SUPFAM" id="SSF56399">
    <property type="entry name" value="ADP-ribosylation"/>
    <property type="match status" value="1"/>
</dbReference>
<organism evidence="4 5">
    <name type="scientific">Rotaria socialis</name>
    <dbReference type="NCBI Taxonomy" id="392032"/>
    <lineage>
        <taxon>Eukaryota</taxon>
        <taxon>Metazoa</taxon>
        <taxon>Spiralia</taxon>
        <taxon>Gnathifera</taxon>
        <taxon>Rotifera</taxon>
        <taxon>Eurotatoria</taxon>
        <taxon>Bdelloidea</taxon>
        <taxon>Philodinida</taxon>
        <taxon>Philodinidae</taxon>
        <taxon>Rotaria</taxon>
    </lineage>
</organism>
<sequence>MANNISNSSTSKTEDLEHIESNNTRSIRLVENFLVIWLDSNINETSDEYHHAANQLQHYVNTIQLASDQTEYIDLIKNTKDVKVFIIVSGTFGIDLADVMQVTPQIYCVYVYCAEKKHHEEWAKHHQIIKGVFTDIETICDALRRDVRRVNNDLIPISILQSTSSDQFDQLFACSLILKEFLINSACEQQEKNNFMKFCRSQHRGNSYQSNIIKKYQAKPKKLTPIQWYTRECFLYSMLNRALRLYDIEILTQIKFFVQEVNEQIQKIYSQSDQQHPQTVYHGQNITNDLLSKLQKNKKSLISFNTFLMANMDENLTLDLLQQSQNDPNLIAVLFKIAVDRSKSSYPFIILDEFDYYQDSDRYVLFSLNTTFQIENIEQINEQLWEVRLILAKDTNKKLNTIKEWIETKFRELDSILRFGKIMIDIGKTDKAEEFYKFLLENSDEEDKDALAYIHRKLGFIKDQKNELDAAYTHYMESYRIRLDSVLEDDPRLCKIYAGIGAVQRKQGRHDRALGYFNKVLDIHKNISKPNPSVLAFCLYNIGLIFYQQKKYEKARKNFEKALRNQNDVLSCNRDLLTNIHSSLSMVFNDLGEYQKAMEHAQQALEIATSIIESNNERIEIYQKSINQLKEKISEQ</sequence>
<keyword evidence="2 3" id="KW-0802">TPR repeat</keyword>
<evidence type="ECO:0000313" key="4">
    <source>
        <dbReference type="EMBL" id="CAF3345888.1"/>
    </source>
</evidence>
<gene>
    <name evidence="4" type="ORF">GRG538_LOCUS5061</name>
</gene>
<reference evidence="4" key="1">
    <citation type="submission" date="2021-02" db="EMBL/GenBank/DDBJ databases">
        <authorList>
            <person name="Nowell W R."/>
        </authorList>
    </citation>
    <scope>NUCLEOTIDE SEQUENCE</scope>
</reference>
<accession>A0A817VRT5</accession>
<dbReference type="PANTHER" id="PTHR45641">
    <property type="entry name" value="TETRATRICOPEPTIDE REPEAT PROTEIN (AFU_ORTHOLOGUE AFUA_6G03870)"/>
    <property type="match status" value="1"/>
</dbReference>
<dbReference type="PROSITE" id="PS51996">
    <property type="entry name" value="TR_MART"/>
    <property type="match status" value="1"/>
</dbReference>
<dbReference type="PANTHER" id="PTHR45641:SF1">
    <property type="entry name" value="AAA+ ATPASE DOMAIN-CONTAINING PROTEIN"/>
    <property type="match status" value="1"/>
</dbReference>
<dbReference type="Gene3D" id="1.25.40.10">
    <property type="entry name" value="Tetratricopeptide repeat domain"/>
    <property type="match status" value="2"/>
</dbReference>
<proteinExistence type="predicted"/>
<name>A0A817VRT5_9BILA</name>
<dbReference type="SUPFAM" id="SSF48452">
    <property type="entry name" value="TPR-like"/>
    <property type="match status" value="2"/>
</dbReference>
<dbReference type="EMBL" id="CAJNYT010000370">
    <property type="protein sequence ID" value="CAF3345888.1"/>
    <property type="molecule type" value="Genomic_DNA"/>
</dbReference>
<dbReference type="PROSITE" id="PS50005">
    <property type="entry name" value="TPR"/>
    <property type="match status" value="3"/>
</dbReference>
<dbReference type="AlphaFoldDB" id="A0A817VRT5"/>
<dbReference type="Gene3D" id="3.90.176.10">
    <property type="entry name" value="Toxin ADP-ribosyltransferase, Chain A, domain 1"/>
    <property type="match status" value="1"/>
</dbReference>
<dbReference type="Proteomes" id="UP000663872">
    <property type="component" value="Unassembled WGS sequence"/>
</dbReference>
<dbReference type="InterPro" id="IPR019734">
    <property type="entry name" value="TPR_rpt"/>
</dbReference>
<feature type="repeat" description="TPR" evidence="3">
    <location>
        <begin position="494"/>
        <end position="527"/>
    </location>
</feature>
<feature type="repeat" description="TPR" evidence="3">
    <location>
        <begin position="578"/>
        <end position="611"/>
    </location>
</feature>
<keyword evidence="1" id="KW-0677">Repeat</keyword>
<evidence type="ECO:0000256" key="2">
    <source>
        <dbReference type="ARBA" id="ARBA00022803"/>
    </source>
</evidence>